<feature type="compositionally biased region" description="Acidic residues" evidence="1">
    <location>
        <begin position="78"/>
        <end position="87"/>
    </location>
</feature>
<proteinExistence type="predicted"/>
<name>A0ABQ3AYL9_9GAMM</name>
<reference evidence="4" key="1">
    <citation type="journal article" date="2019" name="Int. J. Syst. Evol. Microbiol.">
        <title>The Global Catalogue of Microorganisms (GCM) 10K type strain sequencing project: providing services to taxonomists for standard genome sequencing and annotation.</title>
        <authorList>
            <consortium name="The Broad Institute Genomics Platform"/>
            <consortium name="The Broad Institute Genome Sequencing Center for Infectious Disease"/>
            <person name="Wu L."/>
            <person name="Ma J."/>
        </authorList>
    </citation>
    <scope>NUCLEOTIDE SEQUENCE [LARGE SCALE GENOMIC DNA]</scope>
    <source>
        <strain evidence="4">KCTC 22280</strain>
    </source>
</reference>
<evidence type="ECO:0008006" key="5">
    <source>
        <dbReference type="Google" id="ProtNLM"/>
    </source>
</evidence>
<evidence type="ECO:0000256" key="1">
    <source>
        <dbReference type="SAM" id="MobiDB-lite"/>
    </source>
</evidence>
<organism evidence="3 4">
    <name type="scientific">Marinobacter zhanjiangensis</name>
    <dbReference type="NCBI Taxonomy" id="578215"/>
    <lineage>
        <taxon>Bacteria</taxon>
        <taxon>Pseudomonadati</taxon>
        <taxon>Pseudomonadota</taxon>
        <taxon>Gammaproteobacteria</taxon>
        <taxon>Pseudomonadales</taxon>
        <taxon>Marinobacteraceae</taxon>
        <taxon>Marinobacter</taxon>
    </lineage>
</organism>
<dbReference type="RefSeq" id="WP_189575717.1">
    <property type="nucleotide sequence ID" value="NZ_BMXV01000004.1"/>
</dbReference>
<protein>
    <recommendedName>
        <fullName evidence="5">DUF4124 domain-containing protein</fullName>
    </recommendedName>
</protein>
<dbReference type="EMBL" id="BMXV01000004">
    <property type="protein sequence ID" value="GGY71890.1"/>
    <property type="molecule type" value="Genomic_DNA"/>
</dbReference>
<evidence type="ECO:0000313" key="3">
    <source>
        <dbReference type="EMBL" id="GGY71890.1"/>
    </source>
</evidence>
<accession>A0ABQ3AYL9</accession>
<sequence length="173" mass="19262">MSAFRKICQPAGICALLTGVTLLLVGPALAASGTVYRCEGPDGIQFSDQPCGPDPEIVTIRDNRVGGSVGDNLPDFDGYPENDPPEQDEPRAAEDGACRFISSTDLRTYLAREQVVPGMTRKQVERAFGRTSEVYPTPQETWVYQTRHYGALYELTYIYFRNGCVERVEYRKP</sequence>
<dbReference type="Proteomes" id="UP000601597">
    <property type="component" value="Unassembled WGS sequence"/>
</dbReference>
<evidence type="ECO:0000256" key="2">
    <source>
        <dbReference type="SAM" id="SignalP"/>
    </source>
</evidence>
<gene>
    <name evidence="3" type="ORF">GCM10007071_18610</name>
</gene>
<feature type="chain" id="PRO_5046188432" description="DUF4124 domain-containing protein" evidence="2">
    <location>
        <begin position="31"/>
        <end position="173"/>
    </location>
</feature>
<evidence type="ECO:0000313" key="4">
    <source>
        <dbReference type="Proteomes" id="UP000601597"/>
    </source>
</evidence>
<feature type="signal peptide" evidence="2">
    <location>
        <begin position="1"/>
        <end position="30"/>
    </location>
</feature>
<feature type="region of interest" description="Disordered" evidence="1">
    <location>
        <begin position="59"/>
        <end position="93"/>
    </location>
</feature>
<comment type="caution">
    <text evidence="3">The sequence shown here is derived from an EMBL/GenBank/DDBJ whole genome shotgun (WGS) entry which is preliminary data.</text>
</comment>
<keyword evidence="2" id="KW-0732">Signal</keyword>
<keyword evidence="4" id="KW-1185">Reference proteome</keyword>